<name>A0A5B8UDT8_9BACT</name>
<dbReference type="RefSeq" id="WP_146781644.1">
    <property type="nucleotide sequence ID" value="NZ_BAABIO010000006.1"/>
</dbReference>
<reference evidence="1 2" key="1">
    <citation type="journal article" date="2015" name="Int. J. Syst. Evol. Microbiol.">
        <title>Flavisolibacter ginsenosidimutans sp. nov., with ginsenoside-converting activity isolated from soil used for cultivating ginseng.</title>
        <authorList>
            <person name="Zhao Y."/>
            <person name="Liu Q."/>
            <person name="Kang M.S."/>
            <person name="Jin F."/>
            <person name="Yu H."/>
            <person name="Im W.T."/>
        </authorList>
    </citation>
    <scope>NUCLEOTIDE SEQUENCE [LARGE SCALE GENOMIC DNA]</scope>
    <source>
        <strain evidence="1 2">Gsoil 636</strain>
    </source>
</reference>
<organism evidence="1 2">
    <name type="scientific">Flavisolibacter ginsenosidimutans</name>
    <dbReference type="NCBI Taxonomy" id="661481"/>
    <lineage>
        <taxon>Bacteria</taxon>
        <taxon>Pseudomonadati</taxon>
        <taxon>Bacteroidota</taxon>
        <taxon>Chitinophagia</taxon>
        <taxon>Chitinophagales</taxon>
        <taxon>Chitinophagaceae</taxon>
        <taxon>Flavisolibacter</taxon>
    </lineage>
</organism>
<gene>
    <name evidence="1" type="ORF">FSB75_01265</name>
</gene>
<dbReference type="AlphaFoldDB" id="A0A5B8UDT8"/>
<accession>A0A5B8UDT8</accession>
<evidence type="ECO:0000313" key="2">
    <source>
        <dbReference type="Proteomes" id="UP000321204"/>
    </source>
</evidence>
<dbReference type="EMBL" id="CP042433">
    <property type="protein sequence ID" value="QEC54582.1"/>
    <property type="molecule type" value="Genomic_DNA"/>
</dbReference>
<keyword evidence="2" id="KW-1185">Reference proteome</keyword>
<evidence type="ECO:0000313" key="1">
    <source>
        <dbReference type="EMBL" id="QEC54582.1"/>
    </source>
</evidence>
<protein>
    <submittedName>
        <fullName evidence="1">Uncharacterized protein</fullName>
    </submittedName>
</protein>
<dbReference type="Proteomes" id="UP000321204">
    <property type="component" value="Chromosome"/>
</dbReference>
<dbReference type="KEGG" id="fgg:FSB75_01265"/>
<dbReference type="OrthoDB" id="9811599at2"/>
<sequence length="613" mass="69100">MNYKAQHSFHIPVMGLAFTIDSPVKVARFGIASVVSIVEDQLIETMRSHYYPFINETYHPITTKVDDYRAKRITDYLNLLNKIVQAQVEKLRNAAFEAGSEIVKYFEMLPEENKLKQRYQQMLGINEKAERENAQAYLRTQITPGSIDVNIMTKTDRNNFSKEGDLLEDGSDAVAALRAYAKSDLTNSSVIFSAGMNPRLYNYLEKCNQFDADENGNFKKKIVVKVSDYRSALIQSKYLAKKGIWVSEFRVESGLNCGGHAFATDGYLLGPIMEEFKTRKQELTDTVFDLYKTALMKKGAKVPAVAPAIKLSVQGGIGTAQEDHFLRSHYGVQSTGWGTPFLLVPEATTVDNATLNLLCKAKKEDVVLSRNSPLGVRFHYLKGTSSEKEKLRRIQSGKPGSPCTEKHLEFNTEFTEQPICTASYKYQKLKIAQLQSMELPETEYQKQLAGVLDKECLCIGLSNAAAINYEKPLVKNMQAVAICPGPNIAHFSNVVSLQTMTDHIYGRANIMDDDNRPHMFIAELNLYINYLKEETGNDLMPDVKKKKYYEGFCQNLLQGISYYQNLDAPVSAKNPSFDRSLQKAKERVETILASLEPTRVEDAERKETAFAII</sequence>
<proteinExistence type="predicted"/>